<dbReference type="EMBL" id="WUTW01000001">
    <property type="protein sequence ID" value="MXQ63541.1"/>
    <property type="molecule type" value="Genomic_DNA"/>
</dbReference>
<feature type="transmembrane region" description="Helical" evidence="1">
    <location>
        <begin position="151"/>
        <end position="170"/>
    </location>
</feature>
<dbReference type="OrthoDB" id="3827914at2"/>
<evidence type="ECO:0000256" key="1">
    <source>
        <dbReference type="SAM" id="Phobius"/>
    </source>
</evidence>
<accession>A0A6I4W295</accession>
<dbReference type="AlphaFoldDB" id="A0A6I4W295"/>
<evidence type="ECO:0000313" key="3">
    <source>
        <dbReference type="Proteomes" id="UP000431901"/>
    </source>
</evidence>
<name>A0A6I4W295_9ACTN</name>
<feature type="transmembrane region" description="Helical" evidence="1">
    <location>
        <begin position="84"/>
        <end position="107"/>
    </location>
</feature>
<keyword evidence="1" id="KW-1133">Transmembrane helix</keyword>
<organism evidence="2 3">
    <name type="scientific">Actinomadura rayongensis</name>
    <dbReference type="NCBI Taxonomy" id="1429076"/>
    <lineage>
        <taxon>Bacteria</taxon>
        <taxon>Bacillati</taxon>
        <taxon>Actinomycetota</taxon>
        <taxon>Actinomycetes</taxon>
        <taxon>Streptosporangiales</taxon>
        <taxon>Thermomonosporaceae</taxon>
        <taxon>Actinomadura</taxon>
    </lineage>
</organism>
<comment type="caution">
    <text evidence="2">The sequence shown here is derived from an EMBL/GenBank/DDBJ whole genome shotgun (WGS) entry which is preliminary data.</text>
</comment>
<keyword evidence="1" id="KW-0472">Membrane</keyword>
<gene>
    <name evidence="2" type="ORF">GQ466_05815</name>
</gene>
<feature type="transmembrane region" description="Helical" evidence="1">
    <location>
        <begin position="190"/>
        <end position="216"/>
    </location>
</feature>
<proteinExistence type="predicted"/>
<feature type="transmembrane region" description="Helical" evidence="1">
    <location>
        <begin position="48"/>
        <end position="64"/>
    </location>
</feature>
<keyword evidence="3" id="KW-1185">Reference proteome</keyword>
<dbReference type="RefSeq" id="WP_161101686.1">
    <property type="nucleotide sequence ID" value="NZ_JBHLYI010000012.1"/>
</dbReference>
<evidence type="ECO:0000313" key="2">
    <source>
        <dbReference type="EMBL" id="MXQ63541.1"/>
    </source>
</evidence>
<keyword evidence="1" id="KW-0812">Transmembrane</keyword>
<feature type="transmembrane region" description="Helical" evidence="1">
    <location>
        <begin position="119"/>
        <end position="139"/>
    </location>
</feature>
<feature type="transmembrane region" description="Helical" evidence="1">
    <location>
        <begin position="18"/>
        <end position="36"/>
    </location>
</feature>
<protein>
    <submittedName>
        <fullName evidence="2">Uncharacterized protein</fullName>
    </submittedName>
</protein>
<sequence length="221" mass="22712">MIALVRFVLSGYLRSSRILYALVPALLLVLVVLTQGPSGPDTGALGDVPAFLFPLWAWTARTLIDTQPDGQRDLAALAVRQRHVADLAAALLANLALGAFVLVVPMAQAMNAGVPAEAMLTGAALAALACAAATALGAWTARVVLPSPAAGLVSLLALLTAAILLGLGRLRPLAVPVLAWEKAAHDGADVFTRAFPGIALHLALWTAVVAAAYLVAVRARP</sequence>
<reference evidence="2 3" key="1">
    <citation type="submission" date="2019-12" db="EMBL/GenBank/DDBJ databases">
        <title>Nocardia macrotermitis sp. nov. and Nocardia aurantia sp. nov., isolated from the gut of the fungus growing-termite Macrotermes natalensis.</title>
        <authorList>
            <person name="Christine B."/>
            <person name="Rene B."/>
        </authorList>
    </citation>
    <scope>NUCLEOTIDE SEQUENCE [LARGE SCALE GENOMIC DNA]</scope>
    <source>
        <strain evidence="2 3">DSM 102126</strain>
    </source>
</reference>
<dbReference type="Proteomes" id="UP000431901">
    <property type="component" value="Unassembled WGS sequence"/>
</dbReference>